<dbReference type="RefSeq" id="WP_080174571.1">
    <property type="nucleotide sequence ID" value="NZ_AP024855.1"/>
</dbReference>
<dbReference type="EC" id="6.3.1.-" evidence="7"/>
<dbReference type="Pfam" id="PF03738">
    <property type="entry name" value="GSP_synth"/>
    <property type="match status" value="1"/>
</dbReference>
<dbReference type="GO" id="GO:0016874">
    <property type="term" value="F:ligase activity"/>
    <property type="evidence" value="ECO:0007669"/>
    <property type="project" value="UniProtKB-KW"/>
</dbReference>
<name>A0A1T4SSR5_9GAMM</name>
<evidence type="ECO:0000256" key="1">
    <source>
        <dbReference type="ARBA" id="ARBA00022598"/>
    </source>
</evidence>
<keyword evidence="4" id="KW-0067">ATP-binding</keyword>
<dbReference type="Proteomes" id="UP000191116">
    <property type="component" value="Unassembled WGS sequence"/>
</dbReference>
<evidence type="ECO:0000313" key="8">
    <source>
        <dbReference type="Proteomes" id="UP000191116"/>
    </source>
</evidence>
<dbReference type="OrthoDB" id="9765517at2"/>
<evidence type="ECO:0000259" key="6">
    <source>
        <dbReference type="Pfam" id="PF03738"/>
    </source>
</evidence>
<proteinExistence type="predicted"/>
<accession>A0A1T4SSR5</accession>
<organism evidence="7 8">
    <name type="scientific">Photobacterium toruni</name>
    <dbReference type="NCBI Taxonomy" id="1935446"/>
    <lineage>
        <taxon>Bacteria</taxon>
        <taxon>Pseudomonadati</taxon>
        <taxon>Pseudomonadota</taxon>
        <taxon>Gammaproteobacteria</taxon>
        <taxon>Vibrionales</taxon>
        <taxon>Vibrionaceae</taxon>
        <taxon>Photobacterium</taxon>
    </lineage>
</organism>
<keyword evidence="1 7" id="KW-0436">Ligase</keyword>
<keyword evidence="5" id="KW-0460">Magnesium</keyword>
<keyword evidence="2" id="KW-0479">Metal-binding</keyword>
<dbReference type="SUPFAM" id="SSF52440">
    <property type="entry name" value="PreATP-grasp domain"/>
    <property type="match status" value="1"/>
</dbReference>
<dbReference type="AlphaFoldDB" id="A0A1T4SSR5"/>
<dbReference type="Gene3D" id="3.30.1490.330">
    <property type="match status" value="1"/>
</dbReference>
<dbReference type="InterPro" id="IPR016185">
    <property type="entry name" value="PreATP-grasp_dom_sf"/>
</dbReference>
<dbReference type="GO" id="GO:0005524">
    <property type="term" value="F:ATP binding"/>
    <property type="evidence" value="ECO:0007669"/>
    <property type="project" value="UniProtKB-KW"/>
</dbReference>
<dbReference type="InterPro" id="IPR005494">
    <property type="entry name" value="GSPS_pre-ATP-grasp-like_dom"/>
</dbReference>
<sequence length="388" mass="45132">MLRIPVKERSDWRITANEFGFRFHTFDGEEYWTERYYYQFSLKQIERDLENPTEELNQMCLAVVNDVVNSDVLMEKFAIPLASWDLIRKSWHNKEPSLYGRFDFSYDGKNPAKLLEANFDTPTSAYECGFWQWIWLEDNVKLDHISRSADQFNSFQEKFIARLAVLAKKAKTKVLYFACSLEGGEEDYGTVTYFADCARVAGLTPKIIYIEDIGVDGEGNFTDLNDHVIQWLFKLYPYEILFREDFSKYLDNGTLYLEPPWKAIISNKAILPLLWEKYPHHPNLLPAYFSDKKHLLDDKKGIVKKPIFSREGANIKIEKNGNVIAESDGFYGEEGYIYQEFHSLPKFGEDYTVIGSWVIGDKAAGLSIREDNTLITKDSSRFIPHIIL</sequence>
<evidence type="ECO:0000256" key="2">
    <source>
        <dbReference type="ARBA" id="ARBA00022723"/>
    </source>
</evidence>
<feature type="domain" description="Glutathionylspermidine synthase pre-ATP-grasp-like" evidence="6">
    <location>
        <begin position="12"/>
        <end position="387"/>
    </location>
</feature>
<dbReference type="SUPFAM" id="SSF56059">
    <property type="entry name" value="Glutathione synthetase ATP-binding domain-like"/>
    <property type="match status" value="1"/>
</dbReference>
<evidence type="ECO:0000256" key="5">
    <source>
        <dbReference type="ARBA" id="ARBA00022842"/>
    </source>
</evidence>
<evidence type="ECO:0000256" key="3">
    <source>
        <dbReference type="ARBA" id="ARBA00022741"/>
    </source>
</evidence>
<dbReference type="EMBL" id="FUWP01000007">
    <property type="protein sequence ID" value="SKA31213.1"/>
    <property type="molecule type" value="Genomic_DNA"/>
</dbReference>
<evidence type="ECO:0000313" key="7">
    <source>
        <dbReference type="EMBL" id="SKA31213.1"/>
    </source>
</evidence>
<dbReference type="GO" id="GO:0046872">
    <property type="term" value="F:metal ion binding"/>
    <property type="evidence" value="ECO:0007669"/>
    <property type="project" value="UniProtKB-KW"/>
</dbReference>
<reference evidence="7 8" key="1">
    <citation type="submission" date="2017-02" db="EMBL/GenBank/DDBJ databases">
        <authorList>
            <person name="Peterson S.W."/>
        </authorList>
    </citation>
    <scope>NUCLEOTIDE SEQUENCE [LARGE SCALE GENOMIC DNA]</scope>
    <source>
        <strain evidence="7 8">CECT 9189</strain>
    </source>
</reference>
<protein>
    <submittedName>
        <fullName evidence="7">Putative acid--amine ligase YgiC</fullName>
        <ecNumber evidence="7">6.3.1.-</ecNumber>
    </submittedName>
</protein>
<gene>
    <name evidence="7" type="primary">ygiC</name>
    <name evidence="7" type="ORF">CZ814_01737</name>
</gene>
<keyword evidence="3" id="KW-0547">Nucleotide-binding</keyword>
<evidence type="ECO:0000256" key="4">
    <source>
        <dbReference type="ARBA" id="ARBA00022840"/>
    </source>
</evidence>